<dbReference type="EMBL" id="JAULJE010000017">
    <property type="protein sequence ID" value="KAK1333238.1"/>
    <property type="molecule type" value="Genomic_DNA"/>
</dbReference>
<evidence type="ECO:0000256" key="3">
    <source>
        <dbReference type="ARBA" id="ARBA00006270"/>
    </source>
</evidence>
<dbReference type="PROSITE" id="PS51421">
    <property type="entry name" value="RAS"/>
    <property type="match status" value="1"/>
</dbReference>
<dbReference type="SMART" id="SM00175">
    <property type="entry name" value="RAB"/>
    <property type="match status" value="1"/>
</dbReference>
<dbReference type="PROSITE" id="PS50076">
    <property type="entry name" value="DNAJ_2"/>
    <property type="match status" value="1"/>
</dbReference>
<evidence type="ECO:0000313" key="12">
    <source>
        <dbReference type="EMBL" id="KAK1333238.1"/>
    </source>
</evidence>
<dbReference type="InterPro" id="IPR005225">
    <property type="entry name" value="Small_GTP-bd"/>
</dbReference>
<comment type="similarity">
    <text evidence="3">Belongs to the small GTPase superfamily. Rab family.</text>
</comment>
<evidence type="ECO:0000256" key="4">
    <source>
        <dbReference type="ARBA" id="ARBA00011590"/>
    </source>
</evidence>
<reference evidence="12" key="1">
    <citation type="submission" date="2023-06" db="EMBL/GenBank/DDBJ databases">
        <title>Reference genome for the Northern bat (Eptesicus nilssonii), a most northern bat species.</title>
        <authorList>
            <person name="Laine V.N."/>
            <person name="Pulliainen A.T."/>
            <person name="Lilley T.M."/>
        </authorList>
    </citation>
    <scope>NUCLEOTIDE SEQUENCE</scope>
    <source>
        <strain evidence="12">BLF_Eptnil</strain>
        <tissue evidence="12">Kidney</tissue>
    </source>
</reference>
<comment type="caution">
    <text evidence="12">The sequence shown here is derived from an EMBL/GenBank/DDBJ whole genome shotgun (WGS) entry which is preliminary data.</text>
</comment>
<dbReference type="InterPro" id="IPR050227">
    <property type="entry name" value="Rab"/>
</dbReference>
<dbReference type="Pfam" id="PF00071">
    <property type="entry name" value="Ras"/>
    <property type="match status" value="1"/>
</dbReference>
<evidence type="ECO:0000256" key="2">
    <source>
        <dbReference type="ARBA" id="ARBA00004123"/>
    </source>
</evidence>
<evidence type="ECO:0000256" key="6">
    <source>
        <dbReference type="ARBA" id="ARBA00022741"/>
    </source>
</evidence>
<evidence type="ECO:0000259" key="11">
    <source>
        <dbReference type="PROSITE" id="PS50076"/>
    </source>
</evidence>
<keyword evidence="6" id="KW-0547">Nucleotide-binding</keyword>
<feature type="non-terminal residue" evidence="12">
    <location>
        <position position="319"/>
    </location>
</feature>
<dbReference type="SMART" id="SM00173">
    <property type="entry name" value="RAS"/>
    <property type="match status" value="1"/>
</dbReference>
<dbReference type="GO" id="GO:0003924">
    <property type="term" value="F:GTPase activity"/>
    <property type="evidence" value="ECO:0007669"/>
    <property type="project" value="InterPro"/>
</dbReference>
<dbReference type="FunFam" id="3.40.50.300:FF:000697">
    <property type="entry name" value="DnaJ homolog subfamily C member 27"/>
    <property type="match status" value="1"/>
</dbReference>
<comment type="subunit">
    <text evidence="4">Interacts directly with MAPK1 (wild-type and kinase-deficient forms). Interacts directly (in GTP-bound form) with MAP2K1 (wild-type and kinase-deficient forms).</text>
</comment>
<dbReference type="SUPFAM" id="SSF46565">
    <property type="entry name" value="Chaperone J-domain"/>
    <property type="match status" value="1"/>
</dbReference>
<organism evidence="12 13">
    <name type="scientific">Cnephaeus nilssonii</name>
    <name type="common">Northern bat</name>
    <name type="synonym">Eptesicus nilssonii</name>
    <dbReference type="NCBI Taxonomy" id="3371016"/>
    <lineage>
        <taxon>Eukaryota</taxon>
        <taxon>Metazoa</taxon>
        <taxon>Chordata</taxon>
        <taxon>Craniata</taxon>
        <taxon>Vertebrata</taxon>
        <taxon>Euteleostomi</taxon>
        <taxon>Mammalia</taxon>
        <taxon>Eutheria</taxon>
        <taxon>Laurasiatheria</taxon>
        <taxon>Chiroptera</taxon>
        <taxon>Yangochiroptera</taxon>
        <taxon>Vespertilionidae</taxon>
        <taxon>Cnephaeus</taxon>
    </lineage>
</organism>
<dbReference type="InterPro" id="IPR001806">
    <property type="entry name" value="Small_GTPase"/>
</dbReference>
<dbReference type="Gene3D" id="1.10.287.110">
    <property type="entry name" value="DnaJ domain"/>
    <property type="match status" value="1"/>
</dbReference>
<keyword evidence="13" id="KW-1185">Reference proteome</keyword>
<gene>
    <name evidence="12" type="ORF">QTO34_006778</name>
</gene>
<dbReference type="FunFam" id="1.10.287.110:FF:000019">
    <property type="entry name" value="dnaJ homolog subfamily C member 27"/>
    <property type="match status" value="1"/>
</dbReference>
<feature type="region of interest" description="Disordered" evidence="10">
    <location>
        <begin position="281"/>
        <end position="319"/>
    </location>
</feature>
<protein>
    <recommendedName>
        <fullName evidence="5">DnaJ homolog subfamily C member 27</fullName>
    </recommendedName>
    <alternativeName>
        <fullName evidence="9">Rab and DnaJ domain-containing protein</fullName>
    </alternativeName>
</protein>
<dbReference type="SMART" id="SM00271">
    <property type="entry name" value="DnaJ"/>
    <property type="match status" value="1"/>
</dbReference>
<feature type="domain" description="J" evidence="11">
    <location>
        <begin position="210"/>
        <end position="266"/>
    </location>
</feature>
<dbReference type="PANTHER" id="PTHR47977">
    <property type="entry name" value="RAS-RELATED PROTEIN RAB"/>
    <property type="match status" value="1"/>
</dbReference>
<dbReference type="AlphaFoldDB" id="A0AA40LIU3"/>
<dbReference type="GO" id="GO:0005634">
    <property type="term" value="C:nucleus"/>
    <property type="evidence" value="ECO:0007669"/>
    <property type="project" value="UniProtKB-SubCell"/>
</dbReference>
<dbReference type="CDD" id="cd06257">
    <property type="entry name" value="DnaJ"/>
    <property type="match status" value="1"/>
</dbReference>
<name>A0AA40LIU3_CNENI</name>
<proteinExistence type="inferred from homology"/>
<feature type="compositionally biased region" description="Basic residues" evidence="10">
    <location>
        <begin position="292"/>
        <end position="302"/>
    </location>
</feature>
<sequence>MDANMPRRREPGKSLRIKVISMGNAEVGKSCIIKRYCEKRFVSKYLATIGIDYGVTKVQVRDREVKVNIFDMAGAERVLQGHQGVLLVYDVGQKDSFDALDTWLAEMKQDLGPHGNMDNVVFVVCANKVDCPKHRCVDENEGRLWAESKGFLYFETSAQTGEGINEMFQTFYTSIVDLCENGGKRPIPNSSAGFTKEQADTIRRIRNSKDSWDMLGVKPGASRDEVNKAYRRLAVLLHPDKCVAPGSEDAFKAVVNARTAVLKNIKISLLLSVCVSPKPVTQAPATISQRERRNHTPARRSSHTSTLKADPPSGPLLRK</sequence>
<dbReference type="PRINTS" id="PR00625">
    <property type="entry name" value="JDOMAIN"/>
</dbReference>
<dbReference type="InterPro" id="IPR027417">
    <property type="entry name" value="P-loop_NTPase"/>
</dbReference>
<dbReference type="Pfam" id="PF00226">
    <property type="entry name" value="DnaJ"/>
    <property type="match status" value="1"/>
</dbReference>
<dbReference type="SUPFAM" id="SSF52540">
    <property type="entry name" value="P-loop containing nucleoside triphosphate hydrolases"/>
    <property type="match status" value="1"/>
</dbReference>
<dbReference type="CDD" id="cd04119">
    <property type="entry name" value="RJL"/>
    <property type="match status" value="1"/>
</dbReference>
<comment type="subcellular location">
    <subcellularLocation>
        <location evidence="2">Nucleus</location>
    </subcellularLocation>
</comment>
<dbReference type="PROSITE" id="PS51419">
    <property type="entry name" value="RAB"/>
    <property type="match status" value="1"/>
</dbReference>
<evidence type="ECO:0000256" key="1">
    <source>
        <dbReference type="ARBA" id="ARBA00003626"/>
    </source>
</evidence>
<evidence type="ECO:0000256" key="8">
    <source>
        <dbReference type="ARBA" id="ARBA00023242"/>
    </source>
</evidence>
<evidence type="ECO:0000256" key="10">
    <source>
        <dbReference type="SAM" id="MobiDB-lite"/>
    </source>
</evidence>
<dbReference type="InterPro" id="IPR001623">
    <property type="entry name" value="DnaJ_domain"/>
</dbReference>
<evidence type="ECO:0000313" key="13">
    <source>
        <dbReference type="Proteomes" id="UP001177744"/>
    </source>
</evidence>
<keyword evidence="8" id="KW-0539">Nucleus</keyword>
<dbReference type="GO" id="GO:0005525">
    <property type="term" value="F:GTP binding"/>
    <property type="evidence" value="ECO:0007669"/>
    <property type="project" value="UniProtKB-KW"/>
</dbReference>
<evidence type="ECO:0000256" key="5">
    <source>
        <dbReference type="ARBA" id="ARBA00020947"/>
    </source>
</evidence>
<accession>A0AA40LIU3</accession>
<comment type="function">
    <text evidence="1">GTPase which can activate the MEK/ERK pathway and induce cell transformation when overexpressed. May act as a nuclear scaffold for MAPK1, probably by association with MAPK1 nuclear export signal leading to enhanced ERK1/ERK2 signaling.</text>
</comment>
<evidence type="ECO:0000256" key="7">
    <source>
        <dbReference type="ARBA" id="ARBA00023134"/>
    </source>
</evidence>
<dbReference type="InterPro" id="IPR036869">
    <property type="entry name" value="J_dom_sf"/>
</dbReference>
<evidence type="ECO:0000256" key="9">
    <source>
        <dbReference type="ARBA" id="ARBA00030714"/>
    </source>
</evidence>
<dbReference type="Gene3D" id="3.40.50.300">
    <property type="entry name" value="P-loop containing nucleotide triphosphate hydrolases"/>
    <property type="match status" value="1"/>
</dbReference>
<dbReference type="Proteomes" id="UP001177744">
    <property type="component" value="Unassembled WGS sequence"/>
</dbReference>
<dbReference type="NCBIfam" id="TIGR00231">
    <property type="entry name" value="small_GTP"/>
    <property type="match status" value="1"/>
</dbReference>
<dbReference type="SMART" id="SM00174">
    <property type="entry name" value="RHO"/>
    <property type="match status" value="1"/>
</dbReference>
<dbReference type="PRINTS" id="PR00449">
    <property type="entry name" value="RASTRNSFRMNG"/>
</dbReference>
<keyword evidence="7" id="KW-0342">GTP-binding</keyword>